<reference evidence="6 7" key="1">
    <citation type="submission" date="2019-06" db="EMBL/GenBank/DDBJ databases">
        <title>Sequencing the genomes of 1000 actinobacteria strains.</title>
        <authorList>
            <person name="Klenk H.-P."/>
        </authorList>
    </citation>
    <scope>NUCLEOTIDE SEQUENCE [LARGE SCALE GENOMIC DNA]</scope>
    <source>
        <strain evidence="6 7">DSM 45679</strain>
    </source>
</reference>
<evidence type="ECO:0000313" key="6">
    <source>
        <dbReference type="EMBL" id="TQJ05506.1"/>
    </source>
</evidence>
<dbReference type="InterPro" id="IPR051260">
    <property type="entry name" value="Diverse_substr_monoxygenases"/>
</dbReference>
<organism evidence="6 7">
    <name type="scientific">Amycolatopsis cihanbeyliensis</name>
    <dbReference type="NCBI Taxonomy" id="1128664"/>
    <lineage>
        <taxon>Bacteria</taxon>
        <taxon>Bacillati</taxon>
        <taxon>Actinomycetota</taxon>
        <taxon>Actinomycetes</taxon>
        <taxon>Pseudonocardiales</taxon>
        <taxon>Pseudonocardiaceae</taxon>
        <taxon>Amycolatopsis</taxon>
    </lineage>
</organism>
<dbReference type="Proteomes" id="UP000320876">
    <property type="component" value="Unassembled WGS sequence"/>
</dbReference>
<evidence type="ECO:0000259" key="5">
    <source>
        <dbReference type="Pfam" id="PF00296"/>
    </source>
</evidence>
<evidence type="ECO:0000256" key="1">
    <source>
        <dbReference type="ARBA" id="ARBA00022630"/>
    </source>
</evidence>
<name>A0A542DR27_AMYCI</name>
<dbReference type="Pfam" id="PF00296">
    <property type="entry name" value="Bac_luciferase"/>
    <property type="match status" value="1"/>
</dbReference>
<gene>
    <name evidence="6" type="ORF">FB471_5341</name>
</gene>
<sequence>MPDKQLPRVGVSLPSFGPHTSAEAIVTVAVAADRLGFHAVSATERLLLPAGPDWCNEMGLPEYDVWDIVEVLTWASAHTRRVRLATGVVNALFQPPVVLARRLATLDQLSGGRLDAGIGQGWLPEEFTAVGVPLSRRGAGFEDYLAALRACWGPDPVEHEGPRYRIPSSRVGPKPVHGIPVRIGAVARPAVERAARLGDGFVTGVRDWESSAAQIAWYRAAGGTGPVVAQLMSEWAVEDPDEPVSAFARRAVTDLEQAAAAGVDELHWGFTMSGVPPHRQAAALEALAISLPPTKRTESGRNGS</sequence>
<evidence type="ECO:0000313" key="7">
    <source>
        <dbReference type="Proteomes" id="UP000320876"/>
    </source>
</evidence>
<dbReference type="GO" id="GO:0004497">
    <property type="term" value="F:monooxygenase activity"/>
    <property type="evidence" value="ECO:0007669"/>
    <property type="project" value="UniProtKB-KW"/>
</dbReference>
<dbReference type="InterPro" id="IPR011251">
    <property type="entry name" value="Luciferase-like_dom"/>
</dbReference>
<keyword evidence="4" id="KW-0503">Monooxygenase</keyword>
<keyword evidence="1" id="KW-0285">Flavoprotein</keyword>
<dbReference type="PANTHER" id="PTHR30011">
    <property type="entry name" value="ALKANESULFONATE MONOOXYGENASE-RELATED"/>
    <property type="match status" value="1"/>
</dbReference>
<dbReference type="RefSeq" id="WP_211358150.1">
    <property type="nucleotide sequence ID" value="NZ_VFML01000001.1"/>
</dbReference>
<keyword evidence="2" id="KW-0288">FMN</keyword>
<feature type="domain" description="Luciferase-like" evidence="5">
    <location>
        <begin position="21"/>
        <end position="221"/>
    </location>
</feature>
<dbReference type="GO" id="GO:0016705">
    <property type="term" value="F:oxidoreductase activity, acting on paired donors, with incorporation or reduction of molecular oxygen"/>
    <property type="evidence" value="ECO:0007669"/>
    <property type="project" value="InterPro"/>
</dbReference>
<dbReference type="Gene3D" id="3.20.20.30">
    <property type="entry name" value="Luciferase-like domain"/>
    <property type="match status" value="1"/>
</dbReference>
<proteinExistence type="predicted"/>
<dbReference type="AlphaFoldDB" id="A0A542DR27"/>
<comment type="caution">
    <text evidence="6">The sequence shown here is derived from an EMBL/GenBank/DDBJ whole genome shotgun (WGS) entry which is preliminary data.</text>
</comment>
<dbReference type="NCBIfam" id="TIGR03619">
    <property type="entry name" value="F420_Rv2161c"/>
    <property type="match status" value="1"/>
</dbReference>
<keyword evidence="7" id="KW-1185">Reference proteome</keyword>
<dbReference type="EMBL" id="VFML01000001">
    <property type="protein sequence ID" value="TQJ05506.1"/>
    <property type="molecule type" value="Genomic_DNA"/>
</dbReference>
<dbReference type="PANTHER" id="PTHR30011:SF16">
    <property type="entry name" value="C2H2 FINGER DOMAIN TRANSCRIPTION FACTOR (EUROFUNG)-RELATED"/>
    <property type="match status" value="1"/>
</dbReference>
<evidence type="ECO:0000256" key="3">
    <source>
        <dbReference type="ARBA" id="ARBA00023002"/>
    </source>
</evidence>
<dbReference type="SUPFAM" id="SSF51679">
    <property type="entry name" value="Bacterial luciferase-like"/>
    <property type="match status" value="1"/>
</dbReference>
<accession>A0A542DR27</accession>
<evidence type="ECO:0000256" key="2">
    <source>
        <dbReference type="ARBA" id="ARBA00022643"/>
    </source>
</evidence>
<dbReference type="InterPro" id="IPR019921">
    <property type="entry name" value="Lucif-like_OxRdtase_Rv2161c"/>
</dbReference>
<evidence type="ECO:0000256" key="4">
    <source>
        <dbReference type="ARBA" id="ARBA00023033"/>
    </source>
</evidence>
<keyword evidence="3" id="KW-0560">Oxidoreductase</keyword>
<dbReference type="InterPro" id="IPR036661">
    <property type="entry name" value="Luciferase-like_sf"/>
</dbReference>
<protein>
    <submittedName>
        <fullName evidence="6">Putative F420-dependent oxidoreductase</fullName>
    </submittedName>
</protein>